<sequence>MRTAPGNDRESDFFDGLPNDLIVCILCKLSSTTRCPSDFINVLITCKRLNGLGFHPLMLSKASPKAFAVKSKNWFESSHRFLKQCADICFYCLQNRGNGVSLMAKAAISSHAPALYSLAVIQFNGTTFLSHIDAFRELVLCLQDGYGVRQNIAEGRRFLVQASTVNYYSWACQTLDWKLCHKVECAPMEQWLGGDVEADGGIVEVDEDDAMLPPVINEKKEASTPSQTPSTIVGRLTVQMAGGGDRIQLPLPCLWGERERIGGKLKKREGWRGSAHHLPL</sequence>
<dbReference type="SUPFAM" id="SSF81383">
    <property type="entry name" value="F-box domain"/>
    <property type="match status" value="1"/>
</dbReference>
<keyword evidence="2" id="KW-1185">Reference proteome</keyword>
<dbReference type="PANTHER" id="PTHR46758:SF2">
    <property type="entry name" value="OJ1485_B09.11 PROTEIN"/>
    <property type="match status" value="1"/>
</dbReference>
<comment type="caution">
    <text evidence="1">The sequence shown here is derived from an EMBL/GenBank/DDBJ whole genome shotgun (WGS) entry which is preliminary data.</text>
</comment>
<gene>
    <name evidence="1" type="ORF">HUJ06_003072</name>
</gene>
<dbReference type="Proteomes" id="UP000607653">
    <property type="component" value="Unassembled WGS sequence"/>
</dbReference>
<accession>A0A822ZI77</accession>
<evidence type="ECO:0000313" key="2">
    <source>
        <dbReference type="Proteomes" id="UP000607653"/>
    </source>
</evidence>
<protein>
    <submittedName>
        <fullName evidence="1">Uncharacterized protein</fullName>
    </submittedName>
</protein>
<dbReference type="InterPro" id="IPR044508">
    <property type="entry name" value="At5g50450/At1g67340-like"/>
</dbReference>
<proteinExistence type="predicted"/>
<evidence type="ECO:0000313" key="1">
    <source>
        <dbReference type="EMBL" id="DAD44842.1"/>
    </source>
</evidence>
<dbReference type="PANTHER" id="PTHR46758">
    <property type="entry name" value="MYND DOMAIN-CONTAINING"/>
    <property type="match status" value="1"/>
</dbReference>
<name>A0A822ZI77_NELNU</name>
<organism evidence="1 2">
    <name type="scientific">Nelumbo nucifera</name>
    <name type="common">Sacred lotus</name>
    <dbReference type="NCBI Taxonomy" id="4432"/>
    <lineage>
        <taxon>Eukaryota</taxon>
        <taxon>Viridiplantae</taxon>
        <taxon>Streptophyta</taxon>
        <taxon>Embryophyta</taxon>
        <taxon>Tracheophyta</taxon>
        <taxon>Spermatophyta</taxon>
        <taxon>Magnoliopsida</taxon>
        <taxon>Proteales</taxon>
        <taxon>Nelumbonaceae</taxon>
        <taxon>Nelumbo</taxon>
    </lineage>
</organism>
<dbReference type="InterPro" id="IPR036047">
    <property type="entry name" value="F-box-like_dom_sf"/>
</dbReference>
<dbReference type="EMBL" id="DUZY01000007">
    <property type="protein sequence ID" value="DAD44842.1"/>
    <property type="molecule type" value="Genomic_DNA"/>
</dbReference>
<reference evidence="1 2" key="1">
    <citation type="journal article" date="2020" name="Mol. Biol. Evol.">
        <title>Distinct Expression and Methylation Patterns for Genes with Different Fates following a Single Whole-Genome Duplication in Flowering Plants.</title>
        <authorList>
            <person name="Shi T."/>
            <person name="Rahmani R.S."/>
            <person name="Gugger P.F."/>
            <person name="Wang M."/>
            <person name="Li H."/>
            <person name="Zhang Y."/>
            <person name="Li Z."/>
            <person name="Wang Q."/>
            <person name="Van de Peer Y."/>
            <person name="Marchal K."/>
            <person name="Chen J."/>
        </authorList>
    </citation>
    <scope>NUCLEOTIDE SEQUENCE [LARGE SCALE GENOMIC DNA]</scope>
    <source>
        <tissue evidence="1">Leaf</tissue>
    </source>
</reference>
<dbReference type="AlphaFoldDB" id="A0A822ZI77"/>